<accession>A0ACD1FCI2</accession>
<reference evidence="1" key="1">
    <citation type="submission" date="2021-07" db="EMBL/GenBank/DDBJ databases">
        <title>Complete Genome Sequences of Mycobacterium farcinogenes Isolated from Clinical Specimens from Patients in Thailand.</title>
        <authorList>
            <person name="Sodsai P."/>
        </authorList>
    </citation>
    <scope>NUCLEOTIDE SEQUENCE</scope>
    <source>
        <strain evidence="1">BKK/CU-MFGFA-001</strain>
    </source>
</reference>
<name>A0ACD1FCI2_MYCFR</name>
<proteinExistence type="predicted"/>
<dbReference type="EMBL" id="CP081673">
    <property type="protein sequence ID" value="QZH64721.1"/>
    <property type="molecule type" value="Genomic_DNA"/>
</dbReference>
<evidence type="ECO:0000313" key="1">
    <source>
        <dbReference type="EMBL" id="QZH64721.1"/>
    </source>
</evidence>
<keyword evidence="2" id="KW-1185">Reference proteome</keyword>
<sequence length="529" mass="59590">MPDYEDQFRGDLAEHLSQFTAAPILFVGSGVSRRYLNMPDWQSLLETLAGMTDREFSYYRSTASEELPRIAELLIEPLKDRLWTPKEKSLRNRYSDDLIRPDSALKIYVAEVLNGIGKKNSVPRSLRSEVEALRSAKVDAIITTNYDSFLESVFSDYRTFVGQDELVFSDPTGIAEIYKIHGSLDAPNSLVITESDYEAFRERNAYLAAKLLTFFAEHPVIFIGYSMTDSNVQSILGSLASCLTDEHMSRLQDRLLFVNWVEGSQHSMVSTVIGANSHNVPVRAITTPDFKAIFDVLAALDQKIPKRTLRQIKEKIYKLVLDSEAQERLLHVTDLDAVANDDAEFVVGLGVIAAVQKRGYKMVTRQELCHDVLHETGEFDSDFVVKMTLPEMMSRAGNFPMYKYLKSAGYLDSNGHIKDAQDISPKLLKRVEDTSNLRPSTSIMRKAKQLAQAYGTLAEMIDQCAIDEVLAHFGALPHNAIDIRVLRAFLTENEDEYTDEDGKLTSQFTKAVCIYDLLKYGPKADWVAA</sequence>
<evidence type="ECO:0000313" key="2">
    <source>
        <dbReference type="Proteomes" id="UP000825598"/>
    </source>
</evidence>
<protein>
    <submittedName>
        <fullName evidence="1">SIR2 family protein</fullName>
    </submittedName>
</protein>
<gene>
    <name evidence="1" type="ORF">K6L26_22245</name>
</gene>
<dbReference type="Proteomes" id="UP000825598">
    <property type="component" value="Chromosome"/>
</dbReference>
<organism evidence="1 2">
    <name type="scientific">Mycolicibacterium farcinogenes</name>
    <name type="common">Mycobacterium farcinogenes</name>
    <dbReference type="NCBI Taxonomy" id="1802"/>
    <lineage>
        <taxon>Bacteria</taxon>
        <taxon>Bacillati</taxon>
        <taxon>Actinomycetota</taxon>
        <taxon>Actinomycetes</taxon>
        <taxon>Mycobacteriales</taxon>
        <taxon>Mycobacteriaceae</taxon>
        <taxon>Mycolicibacterium</taxon>
    </lineage>
</organism>